<reference evidence="2 3" key="1">
    <citation type="journal article" date="2016" name="Nat. Commun.">
        <title>Thousands of microbial genomes shed light on interconnected biogeochemical processes in an aquifer system.</title>
        <authorList>
            <person name="Anantharaman K."/>
            <person name="Brown C.T."/>
            <person name="Hug L.A."/>
            <person name="Sharon I."/>
            <person name="Castelle C.J."/>
            <person name="Probst A.J."/>
            <person name="Thomas B.C."/>
            <person name="Singh A."/>
            <person name="Wilkins M.J."/>
            <person name="Karaoz U."/>
            <person name="Brodie E.L."/>
            <person name="Williams K.H."/>
            <person name="Hubbard S.S."/>
            <person name="Banfield J.F."/>
        </authorList>
    </citation>
    <scope>NUCLEOTIDE SEQUENCE [LARGE SCALE GENOMIC DNA]</scope>
</reference>
<accession>A0A1F7GKG9</accession>
<feature type="transmembrane region" description="Helical" evidence="1">
    <location>
        <begin position="6"/>
        <end position="26"/>
    </location>
</feature>
<keyword evidence="1" id="KW-0472">Membrane</keyword>
<proteinExistence type="predicted"/>
<dbReference type="AlphaFoldDB" id="A0A1F7GKG9"/>
<dbReference type="EMBL" id="MFZI01000049">
    <property type="protein sequence ID" value="OGK19423.1"/>
    <property type="molecule type" value="Genomic_DNA"/>
</dbReference>
<gene>
    <name evidence="2" type="ORF">A2866_01800</name>
</gene>
<keyword evidence="1" id="KW-0812">Transmembrane</keyword>
<protein>
    <submittedName>
        <fullName evidence="2">Uncharacterized protein</fullName>
    </submittedName>
</protein>
<name>A0A1F7GKG9_9BACT</name>
<organism evidence="2 3">
    <name type="scientific">Candidatus Roizmanbacteria bacterium RIFCSPHIGHO2_01_FULL_39_8</name>
    <dbReference type="NCBI Taxonomy" id="1802033"/>
    <lineage>
        <taxon>Bacteria</taxon>
        <taxon>Candidatus Roizmaniibacteriota</taxon>
    </lineage>
</organism>
<comment type="caution">
    <text evidence="2">The sequence shown here is derived from an EMBL/GenBank/DDBJ whole genome shotgun (WGS) entry which is preliminary data.</text>
</comment>
<evidence type="ECO:0000256" key="1">
    <source>
        <dbReference type="SAM" id="Phobius"/>
    </source>
</evidence>
<keyword evidence="1" id="KW-1133">Transmembrane helix</keyword>
<dbReference type="Proteomes" id="UP000177026">
    <property type="component" value="Unassembled WGS sequence"/>
</dbReference>
<evidence type="ECO:0000313" key="3">
    <source>
        <dbReference type="Proteomes" id="UP000177026"/>
    </source>
</evidence>
<sequence length="215" mass="23860">MSLLKHIHFMTITVISIGIVSGFLFVNYGNKVRNTFLASATYTPTTPTPTILPSAKEEVISSDSPDGKKKLTLKKIREGSLTAYSVFTSDIPEVASPSEVLIYEATIDSSQRLSIPYNTWSPDDAYVFLQEDSQAGRDYYVFSSTGGSFANGEQYLHIRDLFTKGRPEFTLTEVTGWAAPYLLIVNTITTDGTEGPSFWFDLSSQSFIQLSTRFN</sequence>
<evidence type="ECO:0000313" key="2">
    <source>
        <dbReference type="EMBL" id="OGK19423.1"/>
    </source>
</evidence>